<evidence type="ECO:0000256" key="3">
    <source>
        <dbReference type="PROSITE-ProRule" id="PRU01282"/>
    </source>
</evidence>
<name>A0A857JHF6_9ALTE</name>
<dbReference type="AlphaFoldDB" id="A0A857JHF6"/>
<dbReference type="InterPro" id="IPR036249">
    <property type="entry name" value="Thioredoxin-like_sf"/>
</dbReference>
<evidence type="ECO:0000256" key="2">
    <source>
        <dbReference type="ARBA" id="ARBA00023002"/>
    </source>
</evidence>
<dbReference type="NCBIfam" id="TIGR00014">
    <property type="entry name" value="arsC"/>
    <property type="match status" value="1"/>
</dbReference>
<organism evidence="5 6">
    <name type="scientific">Paraglaciecola mesophila</name>
    <dbReference type="NCBI Taxonomy" id="197222"/>
    <lineage>
        <taxon>Bacteria</taxon>
        <taxon>Pseudomonadati</taxon>
        <taxon>Pseudomonadota</taxon>
        <taxon>Gammaproteobacteria</taxon>
        <taxon>Alteromonadales</taxon>
        <taxon>Alteromonadaceae</taxon>
        <taxon>Paraglaciecola</taxon>
    </lineage>
</organism>
<accession>A0A857JHF6</accession>
<dbReference type="CDD" id="cd03034">
    <property type="entry name" value="ArsC_ArsC"/>
    <property type="match status" value="1"/>
</dbReference>
<reference evidence="5 6" key="1">
    <citation type="submission" date="2019-12" db="EMBL/GenBank/DDBJ databases">
        <title>Genome sequencing and assembly of endphytes of Porphyra tenera.</title>
        <authorList>
            <person name="Park J.M."/>
            <person name="Shin R."/>
            <person name="Jo S.H."/>
        </authorList>
    </citation>
    <scope>NUCLEOTIDE SEQUENCE [LARGE SCALE GENOMIC DNA]</scope>
    <source>
        <strain evidence="5 6">GPM4</strain>
    </source>
</reference>
<dbReference type="InterPro" id="IPR006660">
    <property type="entry name" value="Arsenate_reductase-like"/>
</dbReference>
<sequence>MSKLTILHNPRCSKSRQTLQLLLDNGQQPNVIEYLKTPPSVEELQAILLMLSMSDPRSLMRTKEAEYKALNIDSDNISPDELLTVMHASPKLIERPIVIKGPLNDRDSLAAIGRPPENVLKLL</sequence>
<comment type="catalytic activity">
    <reaction evidence="4">
        <text>[glutaredoxin]-dithiol + arsenate + glutathione + H(+) = glutathionyl-S-S-[glutaredoxin] + arsenite + H2O</text>
        <dbReference type="Rhea" id="RHEA:22016"/>
        <dbReference type="Rhea" id="RHEA-COMP:10729"/>
        <dbReference type="Rhea" id="RHEA-COMP:17668"/>
        <dbReference type="ChEBI" id="CHEBI:15377"/>
        <dbReference type="ChEBI" id="CHEBI:15378"/>
        <dbReference type="ChEBI" id="CHEBI:29242"/>
        <dbReference type="ChEBI" id="CHEBI:29950"/>
        <dbReference type="ChEBI" id="CHEBI:48597"/>
        <dbReference type="ChEBI" id="CHEBI:57925"/>
        <dbReference type="ChEBI" id="CHEBI:146199"/>
        <dbReference type="EC" id="1.20.4.1"/>
    </reaction>
</comment>
<dbReference type="PROSITE" id="PS51353">
    <property type="entry name" value="ARSC"/>
    <property type="match status" value="1"/>
</dbReference>
<dbReference type="KEGG" id="pmes:FX988_00839"/>
<keyword evidence="6" id="KW-1185">Reference proteome</keyword>
<protein>
    <recommendedName>
        <fullName evidence="4">Arsenate reductase</fullName>
        <ecNumber evidence="4">1.20.4.1</ecNumber>
    </recommendedName>
</protein>
<dbReference type="Gene3D" id="3.40.30.10">
    <property type="entry name" value="Glutaredoxin"/>
    <property type="match status" value="1"/>
</dbReference>
<dbReference type="RefSeq" id="WP_160178475.1">
    <property type="nucleotide sequence ID" value="NZ_CP047656.1"/>
</dbReference>
<comment type="similarity">
    <text evidence="1 3 4">Belongs to the ArsC family.</text>
</comment>
<gene>
    <name evidence="5" type="ORF">FX988_00839</name>
</gene>
<dbReference type="PANTHER" id="PTHR30041:SF4">
    <property type="entry name" value="ARSENATE REDUCTASE"/>
    <property type="match status" value="1"/>
</dbReference>
<dbReference type="EMBL" id="CP047656">
    <property type="protein sequence ID" value="QHJ10620.1"/>
    <property type="molecule type" value="Genomic_DNA"/>
</dbReference>
<proteinExistence type="inferred from homology"/>
<dbReference type="Pfam" id="PF03960">
    <property type="entry name" value="ArsC"/>
    <property type="match status" value="1"/>
</dbReference>
<dbReference type="GO" id="GO:0008794">
    <property type="term" value="F:arsenate reductase (glutaredoxin) activity"/>
    <property type="evidence" value="ECO:0007669"/>
    <property type="project" value="UniProtKB-UniRule"/>
</dbReference>
<dbReference type="SUPFAM" id="SSF52833">
    <property type="entry name" value="Thioredoxin-like"/>
    <property type="match status" value="1"/>
</dbReference>
<dbReference type="EC" id="1.20.4.1" evidence="4"/>
<dbReference type="PANTHER" id="PTHR30041">
    <property type="entry name" value="ARSENATE REDUCTASE"/>
    <property type="match status" value="1"/>
</dbReference>
<evidence type="ECO:0000256" key="4">
    <source>
        <dbReference type="RuleBase" id="RU362029"/>
    </source>
</evidence>
<evidence type="ECO:0000313" key="5">
    <source>
        <dbReference type="EMBL" id="QHJ10620.1"/>
    </source>
</evidence>
<dbReference type="Proteomes" id="UP000464524">
    <property type="component" value="Chromosome"/>
</dbReference>
<evidence type="ECO:0000256" key="1">
    <source>
        <dbReference type="ARBA" id="ARBA00007198"/>
    </source>
</evidence>
<evidence type="ECO:0000313" key="6">
    <source>
        <dbReference type="Proteomes" id="UP000464524"/>
    </source>
</evidence>
<keyword evidence="2 4" id="KW-0560">Oxidoreductase</keyword>
<dbReference type="OrthoDB" id="9790554at2"/>
<dbReference type="InterPro" id="IPR006659">
    <property type="entry name" value="Arsenate_reductase"/>
</dbReference>